<name>A0A3A4QRY3_9BACT</name>
<dbReference type="InterPro" id="IPR009080">
    <property type="entry name" value="tRNAsynth_Ia_anticodon-bd"/>
</dbReference>
<comment type="subunit">
    <text evidence="3 11">Monomer.</text>
</comment>
<dbReference type="InterPro" id="IPR035684">
    <property type="entry name" value="ArgRS_core"/>
</dbReference>
<dbReference type="SMART" id="SM01016">
    <property type="entry name" value="Arg_tRNA_synt_N"/>
    <property type="match status" value="1"/>
</dbReference>
<dbReference type="CDD" id="cd00671">
    <property type="entry name" value="ArgRS_core"/>
    <property type="match status" value="1"/>
</dbReference>
<sequence>MRVKWGISFKSKKVSIIFKLSRFLRRKWYALPFRQGSDKSLLISAAAGRIMFEHEIIAALQKSVKGEVRLEVPPDAKLGDFAFPCFSLAKELKKAPQVIAQDLAKSMHRPEIVREITAEGPYVNFFLDTTKVAKRVVERVFAQRKEFGASEKGKGRLAAIEFSSPNIGKPMHTGHLPSTLIGHSLGRLHEFHGYRVVRLNYLGDWGTQFGKLIHAYLTWGEKEKLEKEPVKYLVELYVKVTEESKKDLAHAEAARGWFAKLEKGDQMATGLWSKFKHYSVDEFRKMYAMLGIEFDSYNGEAYYAPKVESAIELLQKKGFAQLHDGALIVRIDGFDVPMMLKKSNGSTTYASRDVATLLDRIETIPFDVLLYCVGHEQSMHFQQLFSLMRKLGHGKNFVHVANGLYLLEGGGKMSTREGRTVFVEEVLNEAIALAKKTIEEKNPQLKRKDEVALQVAVGAIFFGGLLNDRAKDTVFDLNRFLSFEGDTGPYLMYTHARASSIITRAREFGLEPKASADFFVLKHPAEERVVKLMARFGQKTLDALNEYKPHVLAQYLIEFGRAFNEFYHACPCLSEPNEDVKRARLALIEASRQVLENGLRLLGITAPFEM</sequence>
<dbReference type="PRINTS" id="PR01038">
    <property type="entry name" value="TRNASYNTHARG"/>
</dbReference>
<dbReference type="EMBL" id="QZJZ01000091">
    <property type="protein sequence ID" value="RJP56760.1"/>
    <property type="molecule type" value="Genomic_DNA"/>
</dbReference>
<evidence type="ECO:0000259" key="14">
    <source>
        <dbReference type="SMART" id="SM01016"/>
    </source>
</evidence>
<evidence type="ECO:0000256" key="4">
    <source>
        <dbReference type="ARBA" id="ARBA00022490"/>
    </source>
</evidence>
<dbReference type="InterPro" id="IPR005148">
    <property type="entry name" value="Arg-tRNA-synth_N"/>
</dbReference>
<dbReference type="CDD" id="cd07956">
    <property type="entry name" value="Anticodon_Ia_Arg"/>
    <property type="match status" value="1"/>
</dbReference>
<comment type="subcellular location">
    <subcellularLocation>
        <location evidence="1 11">Cytoplasm</location>
    </subcellularLocation>
</comment>
<dbReference type="GO" id="GO:0006420">
    <property type="term" value="P:arginyl-tRNA aminoacylation"/>
    <property type="evidence" value="ECO:0007669"/>
    <property type="project" value="UniProtKB-UniRule"/>
</dbReference>
<dbReference type="GO" id="GO:0005737">
    <property type="term" value="C:cytoplasm"/>
    <property type="evidence" value="ECO:0007669"/>
    <property type="project" value="UniProtKB-SubCell"/>
</dbReference>
<dbReference type="SUPFAM" id="SSF52374">
    <property type="entry name" value="Nucleotidylyl transferase"/>
    <property type="match status" value="1"/>
</dbReference>
<dbReference type="PANTHER" id="PTHR11956">
    <property type="entry name" value="ARGINYL-TRNA SYNTHETASE"/>
    <property type="match status" value="1"/>
</dbReference>
<dbReference type="InterPro" id="IPR001278">
    <property type="entry name" value="Arg-tRNA-ligase"/>
</dbReference>
<dbReference type="GO" id="GO:0005524">
    <property type="term" value="F:ATP binding"/>
    <property type="evidence" value="ECO:0007669"/>
    <property type="project" value="UniProtKB-UniRule"/>
</dbReference>
<dbReference type="NCBIfam" id="TIGR00456">
    <property type="entry name" value="argS"/>
    <property type="match status" value="1"/>
</dbReference>
<dbReference type="FunFam" id="1.10.730.10:FF:000006">
    <property type="entry name" value="Arginyl-tRNA synthetase 2, mitochondrial"/>
    <property type="match status" value="1"/>
</dbReference>
<dbReference type="Gene3D" id="3.40.50.620">
    <property type="entry name" value="HUPs"/>
    <property type="match status" value="1"/>
</dbReference>
<keyword evidence="5 11" id="KW-0436">Ligase</keyword>
<dbReference type="Gene3D" id="3.30.1360.70">
    <property type="entry name" value="Arginyl tRNA synthetase N-terminal domain"/>
    <property type="match status" value="1"/>
</dbReference>
<feature type="domain" description="DALR anticodon binding" evidence="13">
    <location>
        <begin position="491"/>
        <end position="610"/>
    </location>
</feature>
<dbReference type="AlphaFoldDB" id="A0A3A4QRY3"/>
<dbReference type="InterPro" id="IPR014729">
    <property type="entry name" value="Rossmann-like_a/b/a_fold"/>
</dbReference>
<dbReference type="Pfam" id="PF03485">
    <property type="entry name" value="Arg_tRNA_synt_N"/>
    <property type="match status" value="1"/>
</dbReference>
<evidence type="ECO:0000313" key="16">
    <source>
        <dbReference type="Proteomes" id="UP000266426"/>
    </source>
</evidence>
<dbReference type="EC" id="6.1.1.19" evidence="11"/>
<evidence type="ECO:0000256" key="7">
    <source>
        <dbReference type="ARBA" id="ARBA00022840"/>
    </source>
</evidence>
<dbReference type="SUPFAM" id="SSF55190">
    <property type="entry name" value="Arginyl-tRNA synthetase (ArgRS), N-terminal 'additional' domain"/>
    <property type="match status" value="1"/>
</dbReference>
<comment type="caution">
    <text evidence="15">The sequence shown here is derived from an EMBL/GenBank/DDBJ whole genome shotgun (WGS) entry which is preliminary data.</text>
</comment>
<organism evidence="15 16">
    <name type="scientific">Candidatus Auribacter fodinae</name>
    <dbReference type="NCBI Taxonomy" id="2093366"/>
    <lineage>
        <taxon>Bacteria</taxon>
        <taxon>Pseudomonadati</taxon>
        <taxon>Candidatus Auribacterota</taxon>
        <taxon>Candidatus Auribacteria</taxon>
        <taxon>Candidatus Auribacterales</taxon>
        <taxon>Candidatus Auribacteraceae</taxon>
        <taxon>Candidatus Auribacter</taxon>
    </lineage>
</organism>
<feature type="domain" description="Arginyl tRNA synthetase N-terminal" evidence="14">
    <location>
        <begin position="54"/>
        <end position="127"/>
    </location>
</feature>
<evidence type="ECO:0000256" key="12">
    <source>
        <dbReference type="RuleBase" id="RU363038"/>
    </source>
</evidence>
<dbReference type="GO" id="GO:0004814">
    <property type="term" value="F:arginine-tRNA ligase activity"/>
    <property type="evidence" value="ECO:0007669"/>
    <property type="project" value="UniProtKB-UniRule"/>
</dbReference>
<dbReference type="SMART" id="SM00836">
    <property type="entry name" value="DALR_1"/>
    <property type="match status" value="1"/>
</dbReference>
<dbReference type="FunFam" id="3.40.50.620:FF:000116">
    <property type="entry name" value="Arginine--tRNA ligase"/>
    <property type="match status" value="1"/>
</dbReference>
<accession>A0A3A4QRY3</accession>
<dbReference type="PANTHER" id="PTHR11956:SF5">
    <property type="entry name" value="ARGININE--TRNA LIGASE, CYTOPLASMIC"/>
    <property type="match status" value="1"/>
</dbReference>
<evidence type="ECO:0000256" key="1">
    <source>
        <dbReference type="ARBA" id="ARBA00004496"/>
    </source>
</evidence>
<dbReference type="Pfam" id="PF05746">
    <property type="entry name" value="DALR_1"/>
    <property type="match status" value="1"/>
</dbReference>
<dbReference type="InterPro" id="IPR036695">
    <property type="entry name" value="Arg-tRNA-synth_N_sf"/>
</dbReference>
<dbReference type="Gene3D" id="1.10.730.10">
    <property type="entry name" value="Isoleucyl-tRNA Synthetase, Domain 1"/>
    <property type="match status" value="1"/>
</dbReference>
<evidence type="ECO:0000256" key="6">
    <source>
        <dbReference type="ARBA" id="ARBA00022741"/>
    </source>
</evidence>
<evidence type="ECO:0000256" key="9">
    <source>
        <dbReference type="ARBA" id="ARBA00023146"/>
    </source>
</evidence>
<dbReference type="HAMAP" id="MF_00123">
    <property type="entry name" value="Arg_tRNA_synth"/>
    <property type="match status" value="1"/>
</dbReference>
<evidence type="ECO:0000256" key="11">
    <source>
        <dbReference type="HAMAP-Rule" id="MF_00123"/>
    </source>
</evidence>
<evidence type="ECO:0000256" key="10">
    <source>
        <dbReference type="ARBA" id="ARBA00049339"/>
    </source>
</evidence>
<keyword evidence="6 11" id="KW-0547">Nucleotide-binding</keyword>
<keyword evidence="9 11" id="KW-0030">Aminoacyl-tRNA synthetase</keyword>
<dbReference type="InterPro" id="IPR008909">
    <property type="entry name" value="DALR_anticod-bd"/>
</dbReference>
<protein>
    <recommendedName>
        <fullName evidence="11">Arginine--tRNA ligase</fullName>
        <ecNumber evidence="11">6.1.1.19</ecNumber>
    </recommendedName>
    <alternativeName>
        <fullName evidence="11">Arginyl-tRNA synthetase</fullName>
        <shortName evidence="11">ArgRS</shortName>
    </alternativeName>
</protein>
<evidence type="ECO:0000256" key="5">
    <source>
        <dbReference type="ARBA" id="ARBA00022598"/>
    </source>
</evidence>
<keyword evidence="8 11" id="KW-0648">Protein biosynthesis</keyword>
<evidence type="ECO:0000256" key="2">
    <source>
        <dbReference type="ARBA" id="ARBA00005594"/>
    </source>
</evidence>
<dbReference type="Proteomes" id="UP000266426">
    <property type="component" value="Unassembled WGS sequence"/>
</dbReference>
<reference evidence="15 16" key="1">
    <citation type="journal article" date="2017" name="ISME J.">
        <title>Energy and carbon metabolisms in a deep terrestrial subsurface fluid microbial community.</title>
        <authorList>
            <person name="Momper L."/>
            <person name="Jungbluth S.P."/>
            <person name="Lee M.D."/>
            <person name="Amend J.P."/>
        </authorList>
    </citation>
    <scope>NUCLEOTIDE SEQUENCE [LARGE SCALE GENOMIC DNA]</scope>
    <source>
        <strain evidence="15">SURF_26</strain>
    </source>
</reference>
<comment type="catalytic activity">
    <reaction evidence="10 11">
        <text>tRNA(Arg) + L-arginine + ATP = L-arginyl-tRNA(Arg) + AMP + diphosphate</text>
        <dbReference type="Rhea" id="RHEA:20301"/>
        <dbReference type="Rhea" id="RHEA-COMP:9658"/>
        <dbReference type="Rhea" id="RHEA-COMP:9673"/>
        <dbReference type="ChEBI" id="CHEBI:30616"/>
        <dbReference type="ChEBI" id="CHEBI:32682"/>
        <dbReference type="ChEBI" id="CHEBI:33019"/>
        <dbReference type="ChEBI" id="CHEBI:78442"/>
        <dbReference type="ChEBI" id="CHEBI:78513"/>
        <dbReference type="ChEBI" id="CHEBI:456215"/>
        <dbReference type="EC" id="6.1.1.19"/>
    </reaction>
</comment>
<dbReference type="SUPFAM" id="SSF47323">
    <property type="entry name" value="Anticodon-binding domain of a subclass of class I aminoacyl-tRNA synthetases"/>
    <property type="match status" value="1"/>
</dbReference>
<evidence type="ECO:0000256" key="3">
    <source>
        <dbReference type="ARBA" id="ARBA00011245"/>
    </source>
</evidence>
<gene>
    <name evidence="11" type="primary">argS</name>
    <name evidence="15" type="ORF">C4541_11560</name>
</gene>
<comment type="similarity">
    <text evidence="2 11 12">Belongs to the class-I aminoacyl-tRNA synthetase family.</text>
</comment>
<keyword evidence="7 11" id="KW-0067">ATP-binding</keyword>
<keyword evidence="4 11" id="KW-0963">Cytoplasm</keyword>
<evidence type="ECO:0000313" key="15">
    <source>
        <dbReference type="EMBL" id="RJP56760.1"/>
    </source>
</evidence>
<evidence type="ECO:0000259" key="13">
    <source>
        <dbReference type="SMART" id="SM00836"/>
    </source>
</evidence>
<proteinExistence type="inferred from homology"/>
<dbReference type="Pfam" id="PF00750">
    <property type="entry name" value="tRNA-synt_1d"/>
    <property type="match status" value="1"/>
</dbReference>
<evidence type="ECO:0000256" key="8">
    <source>
        <dbReference type="ARBA" id="ARBA00022917"/>
    </source>
</evidence>
<comment type="caution">
    <text evidence="11">Lacks conserved residue(s) required for the propagation of feature annotation.</text>
</comment>